<keyword evidence="7" id="KW-1185">Reference proteome</keyword>
<dbReference type="Pfam" id="PF01613">
    <property type="entry name" value="Flavin_Reduct"/>
    <property type="match status" value="1"/>
</dbReference>
<dbReference type="SUPFAM" id="SSF50475">
    <property type="entry name" value="FMN-binding split barrel"/>
    <property type="match status" value="1"/>
</dbReference>
<evidence type="ECO:0000313" key="6">
    <source>
        <dbReference type="EMBL" id="TCP64293.1"/>
    </source>
</evidence>
<dbReference type="Proteomes" id="UP000294746">
    <property type="component" value="Unassembled WGS sequence"/>
</dbReference>
<name>A0A4R2RMB3_9BACL</name>
<dbReference type="PANTHER" id="PTHR33798:SF5">
    <property type="entry name" value="FLAVIN REDUCTASE LIKE DOMAIN-CONTAINING PROTEIN"/>
    <property type="match status" value="1"/>
</dbReference>
<accession>A0A4R2RMB3</accession>
<comment type="caution">
    <text evidence="6">The sequence shown here is derived from an EMBL/GenBank/DDBJ whole genome shotgun (WGS) entry which is preliminary data.</text>
</comment>
<evidence type="ECO:0000256" key="4">
    <source>
        <dbReference type="ARBA" id="ARBA00038054"/>
    </source>
</evidence>
<evidence type="ECO:0000259" key="5">
    <source>
        <dbReference type="SMART" id="SM00903"/>
    </source>
</evidence>
<dbReference type="Gene3D" id="2.30.110.10">
    <property type="entry name" value="Electron Transport, Fmn-binding Protein, Chain A"/>
    <property type="match status" value="1"/>
</dbReference>
<dbReference type="SMART" id="SM00903">
    <property type="entry name" value="Flavin_Reduct"/>
    <property type="match status" value="1"/>
</dbReference>
<dbReference type="PANTHER" id="PTHR33798">
    <property type="entry name" value="FLAVOPROTEIN OXYGENASE"/>
    <property type="match status" value="1"/>
</dbReference>
<dbReference type="GO" id="GO:0016646">
    <property type="term" value="F:oxidoreductase activity, acting on the CH-NH group of donors, NAD or NADP as acceptor"/>
    <property type="evidence" value="ECO:0007669"/>
    <property type="project" value="UniProtKB-ARBA"/>
</dbReference>
<dbReference type="OrthoDB" id="9794638at2"/>
<feature type="domain" description="Flavin reductase like" evidence="5">
    <location>
        <begin position="19"/>
        <end position="176"/>
    </location>
</feature>
<proteinExistence type="inferred from homology"/>
<keyword evidence="2" id="KW-0285">Flavoprotein</keyword>
<comment type="cofactor">
    <cofactor evidence="1">
        <name>FMN</name>
        <dbReference type="ChEBI" id="CHEBI:58210"/>
    </cofactor>
</comment>
<evidence type="ECO:0000256" key="2">
    <source>
        <dbReference type="ARBA" id="ARBA00022630"/>
    </source>
</evidence>
<comment type="similarity">
    <text evidence="4">Belongs to the flavoredoxin family.</text>
</comment>
<evidence type="ECO:0000256" key="3">
    <source>
        <dbReference type="ARBA" id="ARBA00022643"/>
    </source>
</evidence>
<dbReference type="AlphaFoldDB" id="A0A4R2RMB3"/>
<dbReference type="InterPro" id="IPR002563">
    <property type="entry name" value="Flavin_Rdtase-like_dom"/>
</dbReference>
<protein>
    <submittedName>
        <fullName evidence="6">Flavin reductase (DIM6/NTAB) family NADH-FMN oxidoreductase RutF</fullName>
    </submittedName>
</protein>
<evidence type="ECO:0000313" key="7">
    <source>
        <dbReference type="Proteomes" id="UP000294746"/>
    </source>
</evidence>
<reference evidence="6 7" key="1">
    <citation type="submission" date="2019-03" db="EMBL/GenBank/DDBJ databases">
        <title>Genomic Encyclopedia of Type Strains, Phase IV (KMG-IV): sequencing the most valuable type-strain genomes for metagenomic binning, comparative biology and taxonomic classification.</title>
        <authorList>
            <person name="Goeker M."/>
        </authorList>
    </citation>
    <scope>NUCLEOTIDE SEQUENCE [LARGE SCALE GENOMIC DNA]</scope>
    <source>
        <strain evidence="6 7">DSM 46831</strain>
    </source>
</reference>
<gene>
    <name evidence="6" type="ORF">EDD57_14121</name>
</gene>
<sequence>MRLDPKQLTQKENYKLMIGSVLPRPIAFVTSMNQDGIVNAAPFSFYTAVSTNPPMIGFTVNRKPGNVQKDTASNIQLNGEFVVHVVDETNVAMVNETATEFPSNVSEVEAAGFTLEPSEVVTVPRIRESKVQLECKLHQIIPMGGIADAPNSDFIVGEIVQFHVQDDLLMDGKINTDQLKPVGRLAGLYYGNIGETYAMPRKSYEAWLEEKE</sequence>
<keyword evidence="3" id="KW-0288">FMN</keyword>
<evidence type="ECO:0000256" key="1">
    <source>
        <dbReference type="ARBA" id="ARBA00001917"/>
    </source>
</evidence>
<dbReference type="RefSeq" id="WP_131849621.1">
    <property type="nucleotide sequence ID" value="NZ_SLXV01000041.1"/>
</dbReference>
<dbReference type="EMBL" id="SLXV01000041">
    <property type="protein sequence ID" value="TCP64293.1"/>
    <property type="molecule type" value="Genomic_DNA"/>
</dbReference>
<organism evidence="6 7">
    <name type="scientific">Baia soyae</name>
    <dbReference type="NCBI Taxonomy" id="1544746"/>
    <lineage>
        <taxon>Bacteria</taxon>
        <taxon>Bacillati</taxon>
        <taxon>Bacillota</taxon>
        <taxon>Bacilli</taxon>
        <taxon>Bacillales</taxon>
        <taxon>Thermoactinomycetaceae</taxon>
        <taxon>Baia</taxon>
    </lineage>
</organism>
<dbReference type="GO" id="GO:0010181">
    <property type="term" value="F:FMN binding"/>
    <property type="evidence" value="ECO:0007669"/>
    <property type="project" value="InterPro"/>
</dbReference>
<dbReference type="InterPro" id="IPR012349">
    <property type="entry name" value="Split_barrel_FMN-bd"/>
</dbReference>